<dbReference type="PANTHER" id="PTHR47163:SF2">
    <property type="entry name" value="SI:DKEY-17M8.2"/>
    <property type="match status" value="1"/>
</dbReference>
<comment type="caution">
    <text evidence="2">The sequence shown here is derived from an EMBL/GenBank/DDBJ whole genome shotgun (WGS) entry which is preliminary data.</text>
</comment>
<dbReference type="EMBL" id="QKWP01000085">
    <property type="protein sequence ID" value="RIB27877.1"/>
    <property type="molecule type" value="Genomic_DNA"/>
</dbReference>
<gene>
    <name evidence="2" type="ORF">C2G38_2159525</name>
</gene>
<sequence length="380" mass="45613">MSNWRSKFENFENPDKPKHKLNIYCLIKINFKLFLEVKIKENISFLTDLKHFNLIKNYTWHSYKHKKDNTYYISTNITNKSTISFHRMIHSEWKMIDHINRNGLDNRECNLRETTKKENNLNCKLYKNNTSDFRITKYRTSVQTKQLAIDFKLKHDKITGNRNDTPNLNSLQKIFFDEKECIKFLIKEKLLKPSEKCQFCNGETYLYLKYNVFRCKKNDCKKMVTVFKNTFFSQHRLKYNDILLIGYFWINKLRIQQIHKMTDISRLSTRIRNFIRDFRRLAINSLTPENEIIGGSKIIVEIDESLFDNFWIVGGIERTKKRKMFFVVVDNRNTEALTRIIKLHVKPGSTIYTDAWCGYQNLESLGMKHIRTNHSKPNPR</sequence>
<name>A0A397W2S1_9GLOM</name>
<dbReference type="STRING" id="44941.A0A397W2S1"/>
<proteinExistence type="predicted"/>
<dbReference type="AlphaFoldDB" id="A0A397W2S1"/>
<evidence type="ECO:0000313" key="2">
    <source>
        <dbReference type="EMBL" id="RIB27877.1"/>
    </source>
</evidence>
<evidence type="ECO:0000313" key="3">
    <source>
        <dbReference type="Proteomes" id="UP000266673"/>
    </source>
</evidence>
<protein>
    <recommendedName>
        <fullName evidence="1">ISXO2-like transposase domain-containing protein</fullName>
    </recommendedName>
</protein>
<dbReference type="OrthoDB" id="5598606at2759"/>
<evidence type="ECO:0000259" key="1">
    <source>
        <dbReference type="Pfam" id="PF12762"/>
    </source>
</evidence>
<keyword evidence="3" id="KW-1185">Reference proteome</keyword>
<reference evidence="2 3" key="1">
    <citation type="submission" date="2018-06" db="EMBL/GenBank/DDBJ databases">
        <title>Comparative genomics reveals the genomic features of Rhizophagus irregularis, R. cerebriforme, R. diaphanum and Gigaspora rosea, and their symbiotic lifestyle signature.</title>
        <authorList>
            <person name="Morin E."/>
            <person name="San Clemente H."/>
            <person name="Chen E.C.H."/>
            <person name="De La Providencia I."/>
            <person name="Hainaut M."/>
            <person name="Kuo A."/>
            <person name="Kohler A."/>
            <person name="Murat C."/>
            <person name="Tang N."/>
            <person name="Roy S."/>
            <person name="Loubradou J."/>
            <person name="Henrissat B."/>
            <person name="Grigoriev I.V."/>
            <person name="Corradi N."/>
            <person name="Roux C."/>
            <person name="Martin F.M."/>
        </authorList>
    </citation>
    <scope>NUCLEOTIDE SEQUENCE [LARGE SCALE GENOMIC DNA]</scope>
    <source>
        <strain evidence="2 3">DAOM 194757</strain>
    </source>
</reference>
<feature type="domain" description="ISXO2-like transposase" evidence="1">
    <location>
        <begin position="313"/>
        <end position="376"/>
    </location>
</feature>
<dbReference type="Proteomes" id="UP000266673">
    <property type="component" value="Unassembled WGS sequence"/>
</dbReference>
<dbReference type="PANTHER" id="PTHR47163">
    <property type="entry name" value="DDE_TNP_IS1595 DOMAIN-CONTAINING PROTEIN"/>
    <property type="match status" value="1"/>
</dbReference>
<dbReference type="InterPro" id="IPR044925">
    <property type="entry name" value="His-Me_finger_sf"/>
</dbReference>
<accession>A0A397W2S1</accession>
<dbReference type="SUPFAM" id="SSF54060">
    <property type="entry name" value="His-Me finger endonucleases"/>
    <property type="match status" value="1"/>
</dbReference>
<dbReference type="InterPro" id="IPR024445">
    <property type="entry name" value="Tnp_ISXO2-like"/>
</dbReference>
<dbReference type="Pfam" id="PF12762">
    <property type="entry name" value="DDE_Tnp_IS1595"/>
    <property type="match status" value="1"/>
</dbReference>
<organism evidence="2 3">
    <name type="scientific">Gigaspora rosea</name>
    <dbReference type="NCBI Taxonomy" id="44941"/>
    <lineage>
        <taxon>Eukaryota</taxon>
        <taxon>Fungi</taxon>
        <taxon>Fungi incertae sedis</taxon>
        <taxon>Mucoromycota</taxon>
        <taxon>Glomeromycotina</taxon>
        <taxon>Glomeromycetes</taxon>
        <taxon>Diversisporales</taxon>
        <taxon>Gigasporaceae</taxon>
        <taxon>Gigaspora</taxon>
    </lineage>
</organism>
<dbReference type="InterPro" id="IPR053164">
    <property type="entry name" value="IS1016-like_transposase"/>
</dbReference>